<evidence type="ECO:0000256" key="1">
    <source>
        <dbReference type="SAM" id="MobiDB-lite"/>
    </source>
</evidence>
<accession>K0SY79</accession>
<feature type="region of interest" description="Disordered" evidence="1">
    <location>
        <begin position="81"/>
        <end position="118"/>
    </location>
</feature>
<dbReference type="Proteomes" id="UP000266841">
    <property type="component" value="Unassembled WGS sequence"/>
</dbReference>
<protein>
    <submittedName>
        <fullName evidence="2">Uncharacterized protein</fullName>
    </submittedName>
</protein>
<dbReference type="EMBL" id="AGNL01008667">
    <property type="protein sequence ID" value="EJK70345.1"/>
    <property type="molecule type" value="Genomic_DNA"/>
</dbReference>
<sequence length="197" mass="21840">RHGRLPLVRDPHRLYEARPPRLFREVQPESGQLLERPRHARRHGIVYVEGVVLVPADAGPSRVVRAGLGEDLAELDLRGRQEGPVRVDEEEARGRRPLVDAPDQARRTVAPGPVQERPEDGLVHRDLALEPSRRRRHVFSLNGTAMRLMRFRVDAAGSQGQIGSMEKDPLAASESSELMRAGRDGQGQAAVDSGDRA</sequence>
<dbReference type="AlphaFoldDB" id="K0SY79"/>
<proteinExistence type="predicted"/>
<evidence type="ECO:0000313" key="2">
    <source>
        <dbReference type="EMBL" id="EJK70345.1"/>
    </source>
</evidence>
<organism evidence="2 3">
    <name type="scientific">Thalassiosira oceanica</name>
    <name type="common">Marine diatom</name>
    <dbReference type="NCBI Taxonomy" id="159749"/>
    <lineage>
        <taxon>Eukaryota</taxon>
        <taxon>Sar</taxon>
        <taxon>Stramenopiles</taxon>
        <taxon>Ochrophyta</taxon>
        <taxon>Bacillariophyta</taxon>
        <taxon>Coscinodiscophyceae</taxon>
        <taxon>Thalassiosirophycidae</taxon>
        <taxon>Thalassiosirales</taxon>
        <taxon>Thalassiosiraceae</taxon>
        <taxon>Thalassiosira</taxon>
    </lineage>
</organism>
<comment type="caution">
    <text evidence="2">The sequence shown here is derived from an EMBL/GenBank/DDBJ whole genome shotgun (WGS) entry which is preliminary data.</text>
</comment>
<feature type="compositionally biased region" description="Basic and acidic residues" evidence="1">
    <location>
        <begin position="81"/>
        <end position="106"/>
    </location>
</feature>
<gene>
    <name evidence="2" type="ORF">THAOC_08302</name>
</gene>
<name>K0SY79_THAOC</name>
<reference evidence="2 3" key="1">
    <citation type="journal article" date="2012" name="Genome Biol.">
        <title>Genome and low-iron response of an oceanic diatom adapted to chronic iron limitation.</title>
        <authorList>
            <person name="Lommer M."/>
            <person name="Specht M."/>
            <person name="Roy A.S."/>
            <person name="Kraemer L."/>
            <person name="Andreson R."/>
            <person name="Gutowska M.A."/>
            <person name="Wolf J."/>
            <person name="Bergner S.V."/>
            <person name="Schilhabel M.B."/>
            <person name="Klostermeier U.C."/>
            <person name="Beiko R.G."/>
            <person name="Rosenstiel P."/>
            <person name="Hippler M."/>
            <person name="Laroche J."/>
        </authorList>
    </citation>
    <scope>NUCLEOTIDE SEQUENCE [LARGE SCALE GENOMIC DNA]</scope>
    <source>
        <strain evidence="2 3">CCMP1005</strain>
    </source>
</reference>
<feature type="non-terminal residue" evidence="2">
    <location>
        <position position="1"/>
    </location>
</feature>
<keyword evidence="3" id="KW-1185">Reference proteome</keyword>
<feature type="region of interest" description="Disordered" evidence="1">
    <location>
        <begin position="157"/>
        <end position="197"/>
    </location>
</feature>
<evidence type="ECO:0000313" key="3">
    <source>
        <dbReference type="Proteomes" id="UP000266841"/>
    </source>
</evidence>